<feature type="region of interest" description="Disordered" evidence="1">
    <location>
        <begin position="134"/>
        <end position="153"/>
    </location>
</feature>
<proteinExistence type="predicted"/>
<keyword evidence="2" id="KW-0812">Transmembrane</keyword>
<evidence type="ECO:0008006" key="5">
    <source>
        <dbReference type="Google" id="ProtNLM"/>
    </source>
</evidence>
<gene>
    <name evidence="3" type="ORF">FB558_8103</name>
</gene>
<dbReference type="RefSeq" id="WP_142063989.1">
    <property type="nucleotide sequence ID" value="NZ_VFPA01000007.1"/>
</dbReference>
<dbReference type="Proteomes" id="UP000315677">
    <property type="component" value="Unassembled WGS sequence"/>
</dbReference>
<evidence type="ECO:0000313" key="4">
    <source>
        <dbReference type="Proteomes" id="UP000315677"/>
    </source>
</evidence>
<dbReference type="AlphaFoldDB" id="A0A543CYR4"/>
<reference evidence="3 4" key="1">
    <citation type="submission" date="2019-06" db="EMBL/GenBank/DDBJ databases">
        <title>Sequencing the genomes of 1000 actinobacteria strains.</title>
        <authorList>
            <person name="Klenk H.-P."/>
        </authorList>
    </citation>
    <scope>NUCLEOTIDE SEQUENCE [LARGE SCALE GENOMIC DNA]</scope>
    <source>
        <strain evidence="3 4">DSM 45301</strain>
    </source>
</reference>
<comment type="caution">
    <text evidence="3">The sequence shown here is derived from an EMBL/GenBank/DDBJ whole genome shotgun (WGS) entry which is preliminary data.</text>
</comment>
<protein>
    <recommendedName>
        <fullName evidence="5">DUF5666 domain-containing protein</fullName>
    </recommendedName>
</protein>
<feature type="compositionally biased region" description="Basic and acidic residues" evidence="1">
    <location>
        <begin position="81"/>
        <end position="90"/>
    </location>
</feature>
<feature type="transmembrane region" description="Helical" evidence="2">
    <location>
        <begin position="26"/>
        <end position="47"/>
    </location>
</feature>
<organism evidence="3 4">
    <name type="scientific">Pseudonocardia kunmingensis</name>
    <dbReference type="NCBI Taxonomy" id="630975"/>
    <lineage>
        <taxon>Bacteria</taxon>
        <taxon>Bacillati</taxon>
        <taxon>Actinomycetota</taxon>
        <taxon>Actinomycetes</taxon>
        <taxon>Pseudonocardiales</taxon>
        <taxon>Pseudonocardiaceae</taxon>
        <taxon>Pseudonocardia</taxon>
    </lineage>
</organism>
<sequence length="246" mass="25203">MSSTEPPTTQTTQRPPWRSRLRSRGVVITAVVAALVVIAGVTAAVLWPDDDRGRFGPGFDRAGWSSPVERGPWGEGGPGRWGDDDRGDRDDDRDDDDAPGPRGFGFGDDPVVIGTVASVADGSLVVNVDGAGPRTLRTDRDTEVGGPSNSALGDLQTGERVVVEIEGTGDAATADSVWTPQASVTGTVTALTGTTATVTSVEGLTVTADVAALSQKPAVGDVVVLTGTADASSIRADGIRILPRAS</sequence>
<evidence type="ECO:0000256" key="2">
    <source>
        <dbReference type="SAM" id="Phobius"/>
    </source>
</evidence>
<accession>A0A543CYR4</accession>
<evidence type="ECO:0000256" key="1">
    <source>
        <dbReference type="SAM" id="MobiDB-lite"/>
    </source>
</evidence>
<keyword evidence="2" id="KW-1133">Transmembrane helix</keyword>
<name>A0A543CYR4_9PSEU</name>
<feature type="region of interest" description="Disordered" evidence="1">
    <location>
        <begin position="58"/>
        <end position="109"/>
    </location>
</feature>
<dbReference type="OrthoDB" id="3577553at2"/>
<keyword evidence="2" id="KW-0472">Membrane</keyword>
<evidence type="ECO:0000313" key="3">
    <source>
        <dbReference type="EMBL" id="TQM02237.1"/>
    </source>
</evidence>
<dbReference type="EMBL" id="VFPA01000007">
    <property type="protein sequence ID" value="TQM02237.1"/>
    <property type="molecule type" value="Genomic_DNA"/>
</dbReference>
<keyword evidence="4" id="KW-1185">Reference proteome</keyword>